<accession>A0A7X9XDT1</accession>
<dbReference type="AlphaFoldDB" id="A0A7X9XDT1"/>
<evidence type="ECO:0000313" key="2">
    <source>
        <dbReference type="EMBL" id="NME73123.1"/>
    </source>
</evidence>
<dbReference type="Pfam" id="PF05598">
    <property type="entry name" value="DUF772"/>
    <property type="match status" value="1"/>
</dbReference>
<organism evidence="2 3">
    <name type="scientific">Flammeovirga aprica JL-4</name>
    <dbReference type="NCBI Taxonomy" id="694437"/>
    <lineage>
        <taxon>Bacteria</taxon>
        <taxon>Pseudomonadati</taxon>
        <taxon>Bacteroidota</taxon>
        <taxon>Cytophagia</taxon>
        <taxon>Cytophagales</taxon>
        <taxon>Flammeovirgaceae</taxon>
        <taxon>Flammeovirga</taxon>
    </lineage>
</organism>
<evidence type="ECO:0000259" key="1">
    <source>
        <dbReference type="Pfam" id="PF05598"/>
    </source>
</evidence>
<protein>
    <submittedName>
        <fullName evidence="2">DDE transposase</fullName>
    </submittedName>
</protein>
<keyword evidence="3" id="KW-1185">Reference proteome</keyword>
<sequence length="181" mass="21486">MQFEIFKQEHAQPLKYYKFKNTELGKVHSCIPWEELEKLLPSSEGKSGRKSWFNNKGKLALMFLKSYSGLSDEKLIERLNTDWAYQMFCFRLLGDDEIIRDITLPSATRSYISSIIDIDELQYTLLESWKGDIDFSNLLLMDATCYESDVRYPTDVKLLWECCYYVFEKLLFKFCKELKIK</sequence>
<reference evidence="2 3" key="1">
    <citation type="submission" date="2020-04" db="EMBL/GenBank/DDBJ databases">
        <title>Flammeovirga sp. SR4, a novel species isolated from seawater.</title>
        <authorList>
            <person name="Wang X."/>
        </authorList>
    </citation>
    <scope>NUCLEOTIDE SEQUENCE [LARGE SCALE GENOMIC DNA]</scope>
    <source>
        <strain evidence="2 3">ATCC 23126</strain>
    </source>
</reference>
<proteinExistence type="predicted"/>
<dbReference type="InterPro" id="IPR008490">
    <property type="entry name" value="Transposase_InsH_N"/>
</dbReference>
<dbReference type="Proteomes" id="UP000576082">
    <property type="component" value="Unassembled WGS sequence"/>
</dbReference>
<name>A0A7X9XDT1_9BACT</name>
<gene>
    <name evidence="2" type="ORF">HHU12_34575</name>
</gene>
<evidence type="ECO:0000313" key="3">
    <source>
        <dbReference type="Proteomes" id="UP000576082"/>
    </source>
</evidence>
<dbReference type="EMBL" id="JABANE010000394">
    <property type="protein sequence ID" value="NME73123.1"/>
    <property type="molecule type" value="Genomic_DNA"/>
</dbReference>
<feature type="non-terminal residue" evidence="2">
    <location>
        <position position="181"/>
    </location>
</feature>
<comment type="caution">
    <text evidence="2">The sequence shown here is derived from an EMBL/GenBank/DDBJ whole genome shotgun (WGS) entry which is preliminary data.</text>
</comment>
<feature type="domain" description="Transposase InsH N-terminal" evidence="1">
    <location>
        <begin position="20"/>
        <end position="90"/>
    </location>
</feature>